<dbReference type="InterPro" id="IPR026869">
    <property type="entry name" value="EgtC-like"/>
</dbReference>
<organism evidence="3 4">
    <name type="scientific">Persicimonas caeni</name>
    <dbReference type="NCBI Taxonomy" id="2292766"/>
    <lineage>
        <taxon>Bacteria</taxon>
        <taxon>Deltaproteobacteria</taxon>
        <taxon>Bradymonadales</taxon>
        <taxon>Bradymonadaceae</taxon>
        <taxon>Persicimonas</taxon>
    </lineage>
</organism>
<name>A0A4Y6PYS7_PERCE</name>
<dbReference type="Pfam" id="PF13230">
    <property type="entry name" value="GATase_4"/>
    <property type="match status" value="1"/>
</dbReference>
<evidence type="ECO:0000259" key="2">
    <source>
        <dbReference type="PROSITE" id="PS51278"/>
    </source>
</evidence>
<dbReference type="PROSITE" id="PS51278">
    <property type="entry name" value="GATASE_TYPE_2"/>
    <property type="match status" value="1"/>
</dbReference>
<dbReference type="InterPro" id="IPR052373">
    <property type="entry name" value="Gamma-glu_amide_hydrolase"/>
</dbReference>
<dbReference type="Proteomes" id="UP000315995">
    <property type="component" value="Chromosome"/>
</dbReference>
<dbReference type="OrthoDB" id="5495136at2"/>
<dbReference type="InterPro" id="IPR029055">
    <property type="entry name" value="Ntn_hydrolases_N"/>
</dbReference>
<dbReference type="Gene3D" id="3.60.20.10">
    <property type="entry name" value="Glutamine Phosphoribosylpyrophosphate, subunit 1, domain 1"/>
    <property type="match status" value="1"/>
</dbReference>
<reference evidence="3 4" key="1">
    <citation type="submission" date="2019-06" db="EMBL/GenBank/DDBJ databases">
        <title>Persicimonas caeni gen. nov., sp. nov., a predatory bacterium isolated from solar saltern.</title>
        <authorList>
            <person name="Wang S."/>
        </authorList>
    </citation>
    <scope>NUCLEOTIDE SEQUENCE [LARGE SCALE GENOMIC DNA]</scope>
    <source>
        <strain evidence="3 4">YN101</strain>
    </source>
</reference>
<dbReference type="PANTHER" id="PTHR43187">
    <property type="entry name" value="GLUTAMINE AMIDOTRANSFERASE DUG3-RELATED"/>
    <property type="match status" value="1"/>
</dbReference>
<evidence type="ECO:0000256" key="1">
    <source>
        <dbReference type="ARBA" id="ARBA00022962"/>
    </source>
</evidence>
<dbReference type="PANTHER" id="PTHR43187:SF1">
    <property type="entry name" value="GLUTAMINE AMIDOTRANSFERASE DUG3-RELATED"/>
    <property type="match status" value="1"/>
</dbReference>
<evidence type="ECO:0000313" key="4">
    <source>
        <dbReference type="Proteomes" id="UP000315995"/>
    </source>
</evidence>
<dbReference type="AlphaFoldDB" id="A0A4Y6PYS7"/>
<accession>A0A5B8YFE6</accession>
<keyword evidence="1" id="KW-0315">Glutamine amidotransferase</keyword>
<dbReference type="InterPro" id="IPR017932">
    <property type="entry name" value="GATase_2_dom"/>
</dbReference>
<sequence>MSRLLGYMCSDDSLTPYAMEEVRQQAWLDEANQPASLGFGWVQESRTLLRKHPSQSSEPVDVLGLLADIPARAIVGHMRENLDGAVDSLDLQPFRFRKWVYSQSGQVPRMEEFRDELVARTPDHIRRNIAGKTGAEVVFHRFYHWLKKTGALTPSRAQGRRAAQALAATVDELEEQAHSAGFEGPLSLDIVAATERLVVAARLGDPIHYRVFDGMEQPGEEPLFAGHRPKQIKHPHFKGVFLGSKLRPEADGWRELSERSVMWVDGSWEAKTATLEELLER</sequence>
<keyword evidence="4" id="KW-1185">Reference proteome</keyword>
<protein>
    <recommendedName>
        <fullName evidence="2">Glutamine amidotransferase type-2 domain-containing protein</fullName>
    </recommendedName>
</protein>
<accession>A0A4Y6PYS7</accession>
<feature type="domain" description="Glutamine amidotransferase type-2" evidence="2">
    <location>
        <begin position="2"/>
        <end position="267"/>
    </location>
</feature>
<dbReference type="RefSeq" id="WP_141199608.1">
    <property type="nucleotide sequence ID" value="NZ_CP041186.1"/>
</dbReference>
<dbReference type="SUPFAM" id="SSF56235">
    <property type="entry name" value="N-terminal nucleophile aminohydrolases (Ntn hydrolases)"/>
    <property type="match status" value="1"/>
</dbReference>
<dbReference type="EMBL" id="CP041186">
    <property type="protein sequence ID" value="QDG53147.1"/>
    <property type="molecule type" value="Genomic_DNA"/>
</dbReference>
<evidence type="ECO:0000313" key="3">
    <source>
        <dbReference type="EMBL" id="QDG53147.1"/>
    </source>
</evidence>
<proteinExistence type="predicted"/>
<gene>
    <name evidence="3" type="ORF">FIV42_21090</name>
</gene>